<feature type="transmembrane region" description="Helical" evidence="2">
    <location>
        <begin position="267"/>
        <end position="286"/>
    </location>
</feature>
<dbReference type="GO" id="GO:0000750">
    <property type="term" value="P:pheromone-dependent signal transduction involved in conjugation with cellular fusion"/>
    <property type="evidence" value="ECO:0007669"/>
    <property type="project" value="TreeGrafter"/>
</dbReference>
<reference evidence="3" key="2">
    <citation type="submission" date="2014-06" db="EMBL/GenBank/DDBJ databases">
        <title>The complete genome of Blastobotrys (Arxula) adeninivorans LS3 - a yeast of biotechnological interest.</title>
        <authorList>
            <person name="Kunze G."/>
            <person name="Gaillardin C."/>
            <person name="Czernicka M."/>
            <person name="Durrens P."/>
            <person name="Martin T."/>
            <person name="Boer E."/>
            <person name="Gabaldon T."/>
            <person name="Cruz J."/>
            <person name="Talla E."/>
            <person name="Marck C."/>
            <person name="Goffeau A."/>
            <person name="Barbe V."/>
            <person name="Baret P."/>
            <person name="Baronian K."/>
            <person name="Beier S."/>
            <person name="Bleykasten C."/>
            <person name="Bode R."/>
            <person name="Casaregola S."/>
            <person name="Despons L."/>
            <person name="Fairhead C."/>
            <person name="Giersberg M."/>
            <person name="Gierski P."/>
            <person name="Hahnel U."/>
            <person name="Hartmann A."/>
            <person name="Jankowska D."/>
            <person name="Jubin C."/>
            <person name="Jung P."/>
            <person name="Lafontaine I."/>
            <person name="Leh-Louis V."/>
            <person name="Lemaire M."/>
            <person name="Marcet-Houben M."/>
            <person name="Mascher M."/>
            <person name="Morel G."/>
            <person name="Richard G.-F."/>
            <person name="Riechen J."/>
            <person name="Sacerdot C."/>
            <person name="Sarkar A."/>
            <person name="Savel G."/>
            <person name="Schacherer J."/>
            <person name="Sherman D."/>
            <person name="Straub M.-L."/>
            <person name="Stein N."/>
            <person name="Thierry A."/>
            <person name="Trautwein-Schult A."/>
            <person name="Westhof E."/>
            <person name="Worch S."/>
            <person name="Dujon B."/>
            <person name="Souciet J.-L."/>
            <person name="Wincker P."/>
            <person name="Scholz U."/>
            <person name="Neuveglise N."/>
        </authorList>
    </citation>
    <scope>NUCLEOTIDE SEQUENCE</scope>
    <source>
        <strain evidence="3">LS3</strain>
    </source>
</reference>
<organism evidence="3">
    <name type="scientific">Blastobotrys adeninivorans</name>
    <name type="common">Yeast</name>
    <name type="synonym">Arxula adeninivorans</name>
    <dbReference type="NCBI Taxonomy" id="409370"/>
    <lineage>
        <taxon>Eukaryota</taxon>
        <taxon>Fungi</taxon>
        <taxon>Dikarya</taxon>
        <taxon>Ascomycota</taxon>
        <taxon>Saccharomycotina</taxon>
        <taxon>Dipodascomycetes</taxon>
        <taxon>Dipodascales</taxon>
        <taxon>Trichomonascaceae</taxon>
        <taxon>Blastobotrys</taxon>
    </lineage>
</organism>
<reference evidence="3" key="1">
    <citation type="submission" date="2014-02" db="EMBL/GenBank/DDBJ databases">
        <authorList>
            <person name="Genoscope - CEA"/>
        </authorList>
    </citation>
    <scope>NUCLEOTIDE SEQUENCE</scope>
    <source>
        <strain evidence="3">LS3</strain>
    </source>
</reference>
<evidence type="ECO:0000313" key="3">
    <source>
        <dbReference type="EMBL" id="CDP35168.1"/>
    </source>
</evidence>
<feature type="transmembrane region" description="Helical" evidence="2">
    <location>
        <begin position="39"/>
        <end position="60"/>
    </location>
</feature>
<dbReference type="AlphaFoldDB" id="A0A060T2K3"/>
<dbReference type="InterPro" id="IPR027458">
    <property type="entry name" value="STE2_TM1-TM2_sf"/>
</dbReference>
<dbReference type="EMBL" id="HG937693">
    <property type="protein sequence ID" value="CDP35168.1"/>
    <property type="molecule type" value="Genomic_DNA"/>
</dbReference>
<protein>
    <submittedName>
        <fullName evidence="3">ARAD1C29216p</fullName>
    </submittedName>
</protein>
<dbReference type="PhylomeDB" id="A0A060T2K3"/>
<dbReference type="CDD" id="cd14939">
    <property type="entry name" value="7tmD_STE2"/>
    <property type="match status" value="1"/>
</dbReference>
<feature type="compositionally biased region" description="Polar residues" evidence="1">
    <location>
        <begin position="326"/>
        <end position="336"/>
    </location>
</feature>
<keyword evidence="2" id="KW-1133">Transmembrane helix</keyword>
<accession>A0A060T2K3</accession>
<feature type="region of interest" description="Disordered" evidence="1">
    <location>
        <begin position="316"/>
        <end position="336"/>
    </location>
</feature>
<dbReference type="Pfam" id="PF02116">
    <property type="entry name" value="STE2"/>
    <property type="match status" value="1"/>
</dbReference>
<dbReference type="PRINTS" id="PR00250">
    <property type="entry name" value="GPCRSTE2"/>
</dbReference>
<feature type="transmembrane region" description="Helical" evidence="2">
    <location>
        <begin position="159"/>
        <end position="181"/>
    </location>
</feature>
<dbReference type="InterPro" id="IPR000366">
    <property type="entry name" value="GPCR_STE2"/>
</dbReference>
<dbReference type="GO" id="GO:0038038">
    <property type="term" value="C:G protein-coupled receptor homodimeric complex"/>
    <property type="evidence" value="ECO:0007669"/>
    <property type="project" value="TreeGrafter"/>
</dbReference>
<dbReference type="PANTHER" id="PTHR28009:SF1">
    <property type="entry name" value="PHEROMONE ALPHA FACTOR RECEPTOR"/>
    <property type="match status" value="1"/>
</dbReference>
<feature type="transmembrane region" description="Helical" evidence="2">
    <location>
        <begin position="72"/>
        <end position="95"/>
    </location>
</feature>
<feature type="compositionally biased region" description="Low complexity" evidence="1">
    <location>
        <begin position="316"/>
        <end position="325"/>
    </location>
</feature>
<keyword evidence="2" id="KW-0472">Membrane</keyword>
<sequence length="365" mass="40536">MAAVYTDNTNLLDQVFKVDTIYNVTVSVDFPSMETLRTYSVGTAVIYGVRIGTASILMLVQFLLSSDWKKPVFILNQICLALLVAQSSLYTAYLLGPFQSLGSMITGSYREVTDADVNVSVASSILQTLLVIAIEASLCTQCFSLFLGTLSYFGKYVPWVMTILVALPTSVIWLVQTVSSVRQIMYYPYSDLIMKTWIPKMFLAISIAVFCCLATIKLLYTVRRRWTMGLKRFGPFQIVFIMSAQTMIIPSIFTIVNAVTDSTVASLSNLTNLMVVLFLPLSSLWARYQSTQESSHNWTIPVLSNSSWSSSSSASSSKLPMSELSTPTTGLGQSFRTTLTPQDDALDYNHIILRVDQRSPSHSYV</sequence>
<feature type="transmembrane region" description="Helical" evidence="2">
    <location>
        <begin position="234"/>
        <end position="255"/>
    </location>
</feature>
<dbReference type="GO" id="GO:0004932">
    <property type="term" value="F:mating-type factor pheromone receptor activity"/>
    <property type="evidence" value="ECO:0007669"/>
    <property type="project" value="InterPro"/>
</dbReference>
<keyword evidence="2" id="KW-0812">Transmembrane</keyword>
<evidence type="ECO:0000256" key="1">
    <source>
        <dbReference type="SAM" id="MobiDB-lite"/>
    </source>
</evidence>
<gene>
    <name evidence="3" type="ORF">GNLVRS02_ARAD1C29216g</name>
</gene>
<proteinExistence type="predicted"/>
<dbReference type="PANTHER" id="PTHR28009">
    <property type="entry name" value="PHEROMONE ALPHA FACTOR RECEPTOR"/>
    <property type="match status" value="1"/>
</dbReference>
<feature type="transmembrane region" description="Helical" evidence="2">
    <location>
        <begin position="125"/>
        <end position="147"/>
    </location>
</feature>
<feature type="transmembrane region" description="Helical" evidence="2">
    <location>
        <begin position="201"/>
        <end position="222"/>
    </location>
</feature>
<name>A0A060T2K3_BLAAD</name>
<dbReference type="Gene3D" id="1.10.287.920">
    <property type="entry name" value="Pheromone alpha factor receptor"/>
    <property type="match status" value="1"/>
</dbReference>
<evidence type="ECO:0000256" key="2">
    <source>
        <dbReference type="SAM" id="Phobius"/>
    </source>
</evidence>